<feature type="domain" description="Fibronectin type-III" evidence="4">
    <location>
        <begin position="293"/>
        <end position="392"/>
    </location>
</feature>
<dbReference type="InterPro" id="IPR013783">
    <property type="entry name" value="Ig-like_fold"/>
</dbReference>
<dbReference type="FunFam" id="2.60.40.10:FF:000011">
    <property type="entry name" value="Titin b"/>
    <property type="match status" value="1"/>
</dbReference>
<evidence type="ECO:0000313" key="5">
    <source>
        <dbReference type="Ensembl" id="ENSPKIP00000002326.1"/>
    </source>
</evidence>
<dbReference type="InterPro" id="IPR036116">
    <property type="entry name" value="FN3_sf"/>
</dbReference>
<dbReference type="PROSITE" id="PS50835">
    <property type="entry name" value="IG_LIKE"/>
    <property type="match status" value="1"/>
</dbReference>
<dbReference type="InterPro" id="IPR013098">
    <property type="entry name" value="Ig_I-set"/>
</dbReference>
<keyword evidence="1" id="KW-0677">Repeat</keyword>
<dbReference type="SUPFAM" id="SSF48726">
    <property type="entry name" value="Immunoglobulin"/>
    <property type="match status" value="2"/>
</dbReference>
<feature type="domain" description="Ig-like" evidence="3">
    <location>
        <begin position="194"/>
        <end position="303"/>
    </location>
</feature>
<dbReference type="SUPFAM" id="SSF49265">
    <property type="entry name" value="Fibronectin type III"/>
    <property type="match status" value="4"/>
</dbReference>
<dbReference type="PANTHER" id="PTHR14340">
    <property type="entry name" value="MICROFIBRIL-ASSOCIATED GLYCOPROTEIN 3"/>
    <property type="match status" value="1"/>
</dbReference>
<dbReference type="InterPro" id="IPR007110">
    <property type="entry name" value="Ig-like_dom"/>
</dbReference>
<dbReference type="PANTHER" id="PTHR14340:SF13">
    <property type="entry name" value="TITIN"/>
    <property type="match status" value="1"/>
</dbReference>
<dbReference type="Pfam" id="PF00041">
    <property type="entry name" value="fn3"/>
    <property type="match status" value="2"/>
</dbReference>
<feature type="domain" description="Fibronectin type-III" evidence="4">
    <location>
        <begin position="1"/>
        <end position="39"/>
    </location>
</feature>
<reference evidence="5" key="1">
    <citation type="submission" date="2025-08" db="UniProtKB">
        <authorList>
            <consortium name="Ensembl"/>
        </authorList>
    </citation>
    <scope>IDENTIFICATION</scope>
</reference>
<dbReference type="InterPro" id="IPR036179">
    <property type="entry name" value="Ig-like_dom_sf"/>
</dbReference>
<dbReference type="PRINTS" id="PR00014">
    <property type="entry name" value="FNTYPEIII"/>
</dbReference>
<name>A0A3B3QAA2_9TELE</name>
<dbReference type="GO" id="GO:0048738">
    <property type="term" value="P:cardiac muscle tissue development"/>
    <property type="evidence" value="ECO:0007669"/>
    <property type="project" value="TreeGrafter"/>
</dbReference>
<dbReference type="Ensembl" id="ENSPKIT00000026270.1">
    <property type="protein sequence ID" value="ENSPKIP00000002326.1"/>
    <property type="gene ID" value="ENSPKIG00000020262.1"/>
</dbReference>
<accession>A0A3B3QAA2</accession>
<keyword evidence="2" id="KW-0393">Immunoglobulin domain</keyword>
<proteinExistence type="predicted"/>
<dbReference type="FunFam" id="2.60.40.10:FF:000003">
    <property type="entry name" value="Titin isoform E"/>
    <property type="match status" value="1"/>
</dbReference>
<dbReference type="GO" id="GO:0045214">
    <property type="term" value="P:sarcomere organization"/>
    <property type="evidence" value="ECO:0007669"/>
    <property type="project" value="TreeGrafter"/>
</dbReference>
<dbReference type="PROSITE" id="PS50853">
    <property type="entry name" value="FN3"/>
    <property type="match status" value="4"/>
</dbReference>
<organism evidence="5 6">
    <name type="scientific">Paramormyrops kingsleyae</name>
    <dbReference type="NCBI Taxonomy" id="1676925"/>
    <lineage>
        <taxon>Eukaryota</taxon>
        <taxon>Metazoa</taxon>
        <taxon>Chordata</taxon>
        <taxon>Craniata</taxon>
        <taxon>Vertebrata</taxon>
        <taxon>Euteleostomi</taxon>
        <taxon>Actinopterygii</taxon>
        <taxon>Neopterygii</taxon>
        <taxon>Teleostei</taxon>
        <taxon>Osteoglossocephala</taxon>
        <taxon>Osteoglossomorpha</taxon>
        <taxon>Osteoglossiformes</taxon>
        <taxon>Mormyridae</taxon>
        <taxon>Paramormyrops</taxon>
    </lineage>
</organism>
<protein>
    <recommendedName>
        <fullName evidence="7">Titin</fullName>
    </recommendedName>
</protein>
<sequence length="539" mass="59442">MTGLTENEKYEFRIIAKNAAGNFSEPSDSSGPITITDEIESPRASMDPKYMDIIFINAGETLGLFYEYRLYAENIAGIGKCSKVSEPVAARDPCDPPGQPTVTNITRTSVSLSWTKPEYDGGAKVTGYIIERKEEERWLRCNFTNVQETYFVVTGLTENQKYDFRVIAKNAAGLFSEPSNCTGPVMIKDDVEPPRIMIDAKFKDVVAVKAGEILKITADFSGRPLPVISWTKDGKEIEVRAKVNIVSTDTCTSVIIKDCIRSDSGQYVLTLQNVAGIKSFPVKCKVLDRPGPSAGPLDVTDVTAEKCILAWGPPQEKGGAEISHYIVEKRETSHLAWTLVHGDLKATTCRVTNLQKGNEYIFRVLGVNKFGIGEALESDPIKPTDPFSTPSPPTHVKITDVRKPVPSVMWQKEDVNLKDSATIYTNDNSTSITVEKATRNDSGKYTVTLDNSIGTAKPSVDGGSEVIGYCLEKRDKKCLRWQKVFKDPICAVTQKVQDLIEGKEYQYRVCAMNQAGEGPYSDVSDFYRAADPIGKDCVI</sequence>
<dbReference type="Gene3D" id="2.60.40.10">
    <property type="entry name" value="Immunoglobulins"/>
    <property type="match status" value="6"/>
</dbReference>
<dbReference type="Proteomes" id="UP000261540">
    <property type="component" value="Unplaced"/>
</dbReference>
<dbReference type="CDD" id="cd00063">
    <property type="entry name" value="FN3"/>
    <property type="match status" value="4"/>
</dbReference>
<evidence type="ECO:0000313" key="6">
    <source>
        <dbReference type="Proteomes" id="UP000261540"/>
    </source>
</evidence>
<evidence type="ECO:0000259" key="3">
    <source>
        <dbReference type="PROSITE" id="PS50835"/>
    </source>
</evidence>
<dbReference type="FunFam" id="2.60.40.10:FF:000031">
    <property type="entry name" value="Myosin-binding protein C, slow type"/>
    <property type="match status" value="1"/>
</dbReference>
<dbReference type="SMART" id="SM00060">
    <property type="entry name" value="FN3"/>
    <property type="match status" value="3"/>
</dbReference>
<dbReference type="FunFam" id="2.60.40.10:FF:000002">
    <property type="entry name" value="Titin a"/>
    <property type="match status" value="1"/>
</dbReference>
<feature type="domain" description="Fibronectin type-III" evidence="4">
    <location>
        <begin position="437"/>
        <end position="532"/>
    </location>
</feature>
<evidence type="ECO:0000259" key="4">
    <source>
        <dbReference type="PROSITE" id="PS50853"/>
    </source>
</evidence>
<dbReference type="GO" id="GO:0008307">
    <property type="term" value="F:structural constituent of muscle"/>
    <property type="evidence" value="ECO:0007669"/>
    <property type="project" value="TreeGrafter"/>
</dbReference>
<dbReference type="InterPro" id="IPR003961">
    <property type="entry name" value="FN3_dom"/>
</dbReference>
<dbReference type="GeneTree" id="ENSGT01110000267173"/>
<dbReference type="GO" id="GO:0031430">
    <property type="term" value="C:M band"/>
    <property type="evidence" value="ECO:0007669"/>
    <property type="project" value="TreeGrafter"/>
</dbReference>
<keyword evidence="6" id="KW-1185">Reference proteome</keyword>
<evidence type="ECO:0000256" key="2">
    <source>
        <dbReference type="ARBA" id="ARBA00023319"/>
    </source>
</evidence>
<dbReference type="Pfam" id="PF07679">
    <property type="entry name" value="I-set"/>
    <property type="match status" value="2"/>
</dbReference>
<evidence type="ECO:0008006" key="7">
    <source>
        <dbReference type="Google" id="ProtNLM"/>
    </source>
</evidence>
<reference evidence="5" key="2">
    <citation type="submission" date="2025-09" db="UniProtKB">
        <authorList>
            <consortium name="Ensembl"/>
        </authorList>
    </citation>
    <scope>IDENTIFICATION</scope>
</reference>
<dbReference type="CDD" id="cd05748">
    <property type="entry name" value="Ig_Titin_like"/>
    <property type="match status" value="1"/>
</dbReference>
<evidence type="ECO:0000256" key="1">
    <source>
        <dbReference type="ARBA" id="ARBA00022737"/>
    </source>
</evidence>
<feature type="domain" description="Fibronectin type-III" evidence="4">
    <location>
        <begin position="96"/>
        <end position="190"/>
    </location>
</feature>
<dbReference type="AlphaFoldDB" id="A0A3B3QAA2"/>